<dbReference type="AlphaFoldDB" id="A0A6A4WX71"/>
<dbReference type="InterPro" id="IPR019819">
    <property type="entry name" value="Carboxylesterase_B_CS"/>
</dbReference>
<dbReference type="PANTHER" id="PTHR43142:SF1">
    <property type="entry name" value="CARBOXYLIC ESTER HYDROLASE"/>
    <property type="match status" value="1"/>
</dbReference>
<evidence type="ECO:0000256" key="1">
    <source>
        <dbReference type="ARBA" id="ARBA00005964"/>
    </source>
</evidence>
<evidence type="ECO:0000256" key="2">
    <source>
        <dbReference type="ARBA" id="ARBA00022487"/>
    </source>
</evidence>
<evidence type="ECO:0000313" key="7">
    <source>
        <dbReference type="EMBL" id="KAF0311475.1"/>
    </source>
</evidence>
<dbReference type="InterPro" id="IPR029058">
    <property type="entry name" value="AB_hydrolase_fold"/>
</dbReference>
<keyword evidence="5" id="KW-0732">Signal</keyword>
<proteinExistence type="inferred from homology"/>
<feature type="chain" id="PRO_5025390251" evidence="5">
    <location>
        <begin position="24"/>
        <end position="587"/>
    </location>
</feature>
<comment type="caution">
    <text evidence="7">The sequence shown here is derived from an EMBL/GenBank/DDBJ whole genome shotgun (WGS) entry which is preliminary data.</text>
</comment>
<evidence type="ECO:0000256" key="3">
    <source>
        <dbReference type="ARBA" id="ARBA00022801"/>
    </source>
</evidence>
<evidence type="ECO:0000256" key="5">
    <source>
        <dbReference type="SAM" id="SignalP"/>
    </source>
</evidence>
<feature type="signal peptide" evidence="5">
    <location>
        <begin position="1"/>
        <end position="23"/>
    </location>
</feature>
<dbReference type="OrthoDB" id="19653at2759"/>
<accession>A0A6A4WX71</accession>
<keyword evidence="4" id="KW-0325">Glycoprotein</keyword>
<sequence length="587" mass="65191">MVTWPRTPAVLAVLAACSALASGQDIPVVRIPQGELRPTLMTSAFDNHTIYAFLGIPYGRVAARFARAEPAGAWEGVRDATADGAECPQWDPAAGRALGSEDCLFVNVYTRKLPPANPTVPLVFLHGGDWLAGSGSSRWYGPRYWLDHDVLLVTVNYRLGAFGFLSTGDSEAPGNQGLWDQRLALQWIDDNIQFFGGLRSHTTIMGEGSGGASVHLLQLSPTAKNLFERAISQSGTALCPGALVPESVESTTELAERLACPTAPSSAMVACLRDVSEEEICRATAHMSSRLSSAAPFGPVVDGYATEPFLPLPPSQLMEANNFRHCPWVVGINRDEGADLAYSLLTSPERLEKLNNNFAEVAPQLLRLTRSTDDPSAVSEQIRKHYFGNQPIGDATAAQLVELLTDRMFLHCTEKAAHWHSFYSTHKVFVYQWNLQGRVRFRDLQQKTQQPGDDPDHWHPGNPRFARRGGSAHELGVSQKDELLLMFSNDFTPLFDRDDPLVTELRQILNMWVTFAKAGDPTPDLAGEGIALWREIWEHYLPLDEHYLVIDREWTTVHELRSKAIQFWDSLGLNENVFKHKIVRDEL</sequence>
<dbReference type="PANTHER" id="PTHR43142">
    <property type="entry name" value="CARBOXYLIC ESTER HYDROLASE"/>
    <property type="match status" value="1"/>
</dbReference>
<dbReference type="EMBL" id="VIIS01000237">
    <property type="protein sequence ID" value="KAF0311475.1"/>
    <property type="molecule type" value="Genomic_DNA"/>
</dbReference>
<comment type="similarity">
    <text evidence="1">Belongs to the type-B carboxylesterase/lipase family.</text>
</comment>
<name>A0A6A4WX71_AMPAM</name>
<feature type="domain" description="Carboxylesterase type B" evidence="6">
    <location>
        <begin position="27"/>
        <end position="568"/>
    </location>
</feature>
<keyword evidence="3" id="KW-0378">Hydrolase</keyword>
<keyword evidence="8" id="KW-1185">Reference proteome</keyword>
<evidence type="ECO:0000259" key="6">
    <source>
        <dbReference type="Pfam" id="PF00135"/>
    </source>
</evidence>
<dbReference type="SUPFAM" id="SSF53474">
    <property type="entry name" value="alpha/beta-Hydrolases"/>
    <property type="match status" value="1"/>
</dbReference>
<gene>
    <name evidence="7" type="primary">ESTF_7</name>
    <name evidence="7" type="ORF">FJT64_001833</name>
</gene>
<dbReference type="PROSITE" id="PS51257">
    <property type="entry name" value="PROKAR_LIPOPROTEIN"/>
    <property type="match status" value="1"/>
</dbReference>
<dbReference type="InterPro" id="IPR002018">
    <property type="entry name" value="CarbesteraseB"/>
</dbReference>
<protein>
    <submittedName>
        <fullName evidence="7">Esterase FE4</fullName>
    </submittedName>
</protein>
<evidence type="ECO:0000256" key="4">
    <source>
        <dbReference type="ARBA" id="ARBA00023180"/>
    </source>
</evidence>
<reference evidence="7 8" key="1">
    <citation type="submission" date="2019-07" db="EMBL/GenBank/DDBJ databases">
        <title>Draft genome assembly of a fouling barnacle, Amphibalanus amphitrite (Darwin, 1854): The first reference genome for Thecostraca.</title>
        <authorList>
            <person name="Kim W."/>
        </authorList>
    </citation>
    <scope>NUCLEOTIDE SEQUENCE [LARGE SCALE GENOMIC DNA]</scope>
    <source>
        <strain evidence="7">SNU_AA5</strain>
        <tissue evidence="7">Soma without cirri and trophi</tissue>
    </source>
</reference>
<keyword evidence="2" id="KW-0719">Serine esterase</keyword>
<organism evidence="7 8">
    <name type="scientific">Amphibalanus amphitrite</name>
    <name type="common">Striped barnacle</name>
    <name type="synonym">Balanus amphitrite</name>
    <dbReference type="NCBI Taxonomy" id="1232801"/>
    <lineage>
        <taxon>Eukaryota</taxon>
        <taxon>Metazoa</taxon>
        <taxon>Ecdysozoa</taxon>
        <taxon>Arthropoda</taxon>
        <taxon>Crustacea</taxon>
        <taxon>Multicrustacea</taxon>
        <taxon>Cirripedia</taxon>
        <taxon>Thoracica</taxon>
        <taxon>Thoracicalcarea</taxon>
        <taxon>Balanomorpha</taxon>
        <taxon>Balanoidea</taxon>
        <taxon>Balanidae</taxon>
        <taxon>Amphibalaninae</taxon>
        <taxon>Amphibalanus</taxon>
    </lineage>
</organism>
<dbReference type="GO" id="GO:0052689">
    <property type="term" value="F:carboxylic ester hydrolase activity"/>
    <property type="evidence" value="ECO:0007669"/>
    <property type="project" value="UniProtKB-KW"/>
</dbReference>
<evidence type="ECO:0000313" key="8">
    <source>
        <dbReference type="Proteomes" id="UP000440578"/>
    </source>
</evidence>
<dbReference type="PROSITE" id="PS00941">
    <property type="entry name" value="CARBOXYLESTERASE_B_2"/>
    <property type="match status" value="1"/>
</dbReference>
<dbReference type="Proteomes" id="UP000440578">
    <property type="component" value="Unassembled WGS sequence"/>
</dbReference>
<dbReference type="Gene3D" id="3.40.50.1820">
    <property type="entry name" value="alpha/beta hydrolase"/>
    <property type="match status" value="1"/>
</dbReference>
<dbReference type="Pfam" id="PF00135">
    <property type="entry name" value="COesterase"/>
    <property type="match status" value="1"/>
</dbReference>